<gene>
    <name evidence="2" type="ORF">FHX74_002474</name>
    <name evidence="3" type="ORF">FHX74_003914</name>
</gene>
<sequence length="270" mass="28656">MTTTPSATPEPTSTGYLDLDDLHLFHAVWEPTGEPGERPSGGPVVLLHGGMLSIDLAWAELIPALRRRHRVIAPELQGHGRTNDTGRSVTPAASAGDVVALLDHLGIDRAHVVGHSMGAAVALELAVSHGDRLLSVVPISGSVRPDGMHADLSDSAAFATSTRMPTADDFAGMQQTYRRLSPHPDHFDDFLATLSASNADLVGWSDEQLAGISAPVLVVQGDHDFVTVAHGELMTQLIPGAQLAVLPGTTHMQATHRTDLLVPLLERFLD</sequence>
<dbReference type="EMBL" id="JACGWT010000007">
    <property type="protein sequence ID" value="MBA8796261.1"/>
    <property type="molecule type" value="Genomic_DNA"/>
</dbReference>
<dbReference type="InterPro" id="IPR029058">
    <property type="entry name" value="AB_hydrolase_fold"/>
</dbReference>
<dbReference type="RefSeq" id="WP_182560385.1">
    <property type="nucleotide sequence ID" value="NZ_JACGWT010000003.1"/>
</dbReference>
<comment type="caution">
    <text evidence="3">The sequence shown here is derived from an EMBL/GenBank/DDBJ whole genome shotgun (WGS) entry which is preliminary data.</text>
</comment>
<dbReference type="EMBL" id="JACGWT010000003">
    <property type="protein sequence ID" value="MBA8794855.1"/>
    <property type="molecule type" value="Genomic_DNA"/>
</dbReference>
<dbReference type="Gene3D" id="3.40.50.1820">
    <property type="entry name" value="alpha/beta hydrolase"/>
    <property type="match status" value="1"/>
</dbReference>
<evidence type="ECO:0000313" key="3">
    <source>
        <dbReference type="EMBL" id="MBA8796261.1"/>
    </source>
</evidence>
<dbReference type="Proteomes" id="UP000523079">
    <property type="component" value="Unassembled WGS sequence"/>
</dbReference>
<dbReference type="InterPro" id="IPR000073">
    <property type="entry name" value="AB_hydrolase_1"/>
</dbReference>
<dbReference type="InterPro" id="IPR050471">
    <property type="entry name" value="AB_hydrolase"/>
</dbReference>
<evidence type="ECO:0000313" key="4">
    <source>
        <dbReference type="Proteomes" id="UP000523079"/>
    </source>
</evidence>
<dbReference type="AlphaFoldDB" id="A0A7W3P7L7"/>
<dbReference type="PRINTS" id="PR00111">
    <property type="entry name" value="ABHYDROLASE"/>
</dbReference>
<proteinExistence type="predicted"/>
<dbReference type="GO" id="GO:0003824">
    <property type="term" value="F:catalytic activity"/>
    <property type="evidence" value="ECO:0007669"/>
    <property type="project" value="UniProtKB-ARBA"/>
</dbReference>
<accession>A0A7W3P7L7</accession>
<organism evidence="3 4">
    <name type="scientific">Microlunatus kandeliicorticis</name>
    <dbReference type="NCBI Taxonomy" id="1759536"/>
    <lineage>
        <taxon>Bacteria</taxon>
        <taxon>Bacillati</taxon>
        <taxon>Actinomycetota</taxon>
        <taxon>Actinomycetes</taxon>
        <taxon>Propionibacteriales</taxon>
        <taxon>Propionibacteriaceae</taxon>
        <taxon>Microlunatus</taxon>
    </lineage>
</organism>
<protein>
    <submittedName>
        <fullName evidence="3">Pimeloyl-ACP methyl ester carboxylesterase</fullName>
    </submittedName>
</protein>
<reference evidence="3 4" key="1">
    <citation type="submission" date="2020-07" db="EMBL/GenBank/DDBJ databases">
        <title>Sequencing the genomes of 1000 actinobacteria strains.</title>
        <authorList>
            <person name="Klenk H.-P."/>
        </authorList>
    </citation>
    <scope>NUCLEOTIDE SEQUENCE [LARGE SCALE GENOMIC DNA]</scope>
    <source>
        <strain evidence="3 4">DSM 100723</strain>
    </source>
</reference>
<evidence type="ECO:0000313" key="2">
    <source>
        <dbReference type="EMBL" id="MBA8794855.1"/>
    </source>
</evidence>
<dbReference type="PANTHER" id="PTHR43433:SF5">
    <property type="entry name" value="AB HYDROLASE-1 DOMAIN-CONTAINING PROTEIN"/>
    <property type="match status" value="1"/>
</dbReference>
<dbReference type="Pfam" id="PF12697">
    <property type="entry name" value="Abhydrolase_6"/>
    <property type="match status" value="1"/>
</dbReference>
<dbReference type="SUPFAM" id="SSF53474">
    <property type="entry name" value="alpha/beta-Hydrolases"/>
    <property type="match status" value="1"/>
</dbReference>
<feature type="domain" description="AB hydrolase-1" evidence="1">
    <location>
        <begin position="44"/>
        <end position="253"/>
    </location>
</feature>
<dbReference type="PANTHER" id="PTHR43433">
    <property type="entry name" value="HYDROLASE, ALPHA/BETA FOLD FAMILY PROTEIN"/>
    <property type="match status" value="1"/>
</dbReference>
<keyword evidence="4" id="KW-1185">Reference proteome</keyword>
<name>A0A7W3P7L7_9ACTN</name>
<evidence type="ECO:0000259" key="1">
    <source>
        <dbReference type="Pfam" id="PF12697"/>
    </source>
</evidence>